<evidence type="ECO:0000313" key="1">
    <source>
        <dbReference type="EMBL" id="VDN16961.1"/>
    </source>
</evidence>
<sequence>MNRTYFQDLKAQIELKHAISAEKAEEDVILSEMKSLKPWMADDDDERGNVVSQTCGSLSEGLRMEKMQYLQAKLQAKEIRQKAYEDLVSSHSSFL</sequence>
<reference evidence="1 2" key="1">
    <citation type="submission" date="2018-11" db="EMBL/GenBank/DDBJ databases">
        <authorList>
            <consortium name="Pathogen Informatics"/>
        </authorList>
    </citation>
    <scope>NUCLEOTIDE SEQUENCE [LARGE SCALE GENOMIC DNA]</scope>
</reference>
<dbReference type="Proteomes" id="UP000281553">
    <property type="component" value="Unassembled WGS sequence"/>
</dbReference>
<protein>
    <submittedName>
        <fullName evidence="1">Uncharacterized protein</fullName>
    </submittedName>
</protein>
<name>A0A3P7MGA8_DIBLA</name>
<keyword evidence="2" id="KW-1185">Reference proteome</keyword>
<proteinExistence type="predicted"/>
<accession>A0A3P7MGA8</accession>
<dbReference type="EMBL" id="UYRU01067712">
    <property type="protein sequence ID" value="VDN16961.1"/>
    <property type="molecule type" value="Genomic_DNA"/>
</dbReference>
<organism evidence="1 2">
    <name type="scientific">Dibothriocephalus latus</name>
    <name type="common">Fish tapeworm</name>
    <name type="synonym">Diphyllobothrium latum</name>
    <dbReference type="NCBI Taxonomy" id="60516"/>
    <lineage>
        <taxon>Eukaryota</taxon>
        <taxon>Metazoa</taxon>
        <taxon>Spiralia</taxon>
        <taxon>Lophotrochozoa</taxon>
        <taxon>Platyhelminthes</taxon>
        <taxon>Cestoda</taxon>
        <taxon>Eucestoda</taxon>
        <taxon>Diphyllobothriidea</taxon>
        <taxon>Diphyllobothriidae</taxon>
        <taxon>Dibothriocephalus</taxon>
    </lineage>
</organism>
<gene>
    <name evidence="1" type="ORF">DILT_LOCUS12792</name>
</gene>
<dbReference type="AlphaFoldDB" id="A0A3P7MGA8"/>
<evidence type="ECO:0000313" key="2">
    <source>
        <dbReference type="Proteomes" id="UP000281553"/>
    </source>
</evidence>
<dbReference type="OrthoDB" id="10581221at2759"/>